<organism evidence="2 3">
    <name type="scientific">Papilio xuthus</name>
    <name type="common">Asian swallowtail butterfly</name>
    <dbReference type="NCBI Taxonomy" id="66420"/>
    <lineage>
        <taxon>Eukaryota</taxon>
        <taxon>Metazoa</taxon>
        <taxon>Ecdysozoa</taxon>
        <taxon>Arthropoda</taxon>
        <taxon>Hexapoda</taxon>
        <taxon>Insecta</taxon>
        <taxon>Pterygota</taxon>
        <taxon>Neoptera</taxon>
        <taxon>Endopterygota</taxon>
        <taxon>Lepidoptera</taxon>
        <taxon>Glossata</taxon>
        <taxon>Ditrysia</taxon>
        <taxon>Papilionoidea</taxon>
        <taxon>Papilionidae</taxon>
        <taxon>Papilioninae</taxon>
        <taxon>Papilio</taxon>
    </lineage>
</organism>
<dbReference type="Proteomes" id="UP000053268">
    <property type="component" value="Unassembled WGS sequence"/>
</dbReference>
<evidence type="ECO:0000256" key="1">
    <source>
        <dbReference type="SAM" id="Phobius"/>
    </source>
</evidence>
<gene>
    <name evidence="2" type="ORF">RR46_06599</name>
</gene>
<feature type="transmembrane region" description="Helical" evidence="1">
    <location>
        <begin position="249"/>
        <end position="271"/>
    </location>
</feature>
<dbReference type="EMBL" id="KQ459600">
    <property type="protein sequence ID" value="KPI94148.1"/>
    <property type="molecule type" value="Genomic_DNA"/>
</dbReference>
<accession>A0A194PMD3</accession>
<feature type="transmembrane region" description="Helical" evidence="1">
    <location>
        <begin position="278"/>
        <end position="298"/>
    </location>
</feature>
<keyword evidence="1" id="KW-1133">Transmembrane helix</keyword>
<keyword evidence="3" id="KW-1185">Reference proteome</keyword>
<feature type="transmembrane region" description="Helical" evidence="1">
    <location>
        <begin position="41"/>
        <end position="59"/>
    </location>
</feature>
<keyword evidence="1" id="KW-0472">Membrane</keyword>
<proteinExistence type="predicted"/>
<dbReference type="Gene3D" id="1.20.1250.20">
    <property type="entry name" value="MFS general substrate transporter like domains"/>
    <property type="match status" value="1"/>
</dbReference>
<reference evidence="2 3" key="1">
    <citation type="journal article" date="2015" name="Nat. Commun.">
        <title>Outbred genome sequencing and CRISPR/Cas9 gene editing in butterflies.</title>
        <authorList>
            <person name="Li X."/>
            <person name="Fan D."/>
            <person name="Zhang W."/>
            <person name="Liu G."/>
            <person name="Zhang L."/>
            <person name="Zhao L."/>
            <person name="Fang X."/>
            <person name="Chen L."/>
            <person name="Dong Y."/>
            <person name="Chen Y."/>
            <person name="Ding Y."/>
            <person name="Zhao R."/>
            <person name="Feng M."/>
            <person name="Zhu Y."/>
            <person name="Feng Y."/>
            <person name="Jiang X."/>
            <person name="Zhu D."/>
            <person name="Xiang H."/>
            <person name="Feng X."/>
            <person name="Li S."/>
            <person name="Wang J."/>
            <person name="Zhang G."/>
            <person name="Kronforst M.R."/>
            <person name="Wang W."/>
        </authorList>
    </citation>
    <scope>NUCLEOTIDE SEQUENCE [LARGE SCALE GENOMIC DNA]</scope>
    <source>
        <strain evidence="2">Ya'a_city_454_Px</strain>
        <tissue evidence="2">Whole body</tissue>
    </source>
</reference>
<sequence length="384" mass="43770">MVGYRVGAARSVRLPQSSEKLASIGTIYEDVTTDVLGLMGTWQWLVTMLLTVLMMPAMLNQYEDMFLLKPTNYIKCELPEIHDIVNSICEIASNSWRTYLITIVTLPRVFAIAYIVPMANSLPNLETFNFMACVFCLVCIILLRWLPESPHWLLYSRKVFLAEKILFKAALKNKIKLCSDFKIRPVNHKAYNCLDENRTCINIFYAYNSRIIDINISFVHTAALSTGMMGHTILLSITPRLFAINVRATIFGCCHSSGQLGTIICYLLYLLDYDDHKSLIFVQIGATFILTALCYVIPDVDGRELPDIVEDMDYFSELSKPLRWVTQKTNSPSQEEVEMRIYSFGSTVRNSSINSHSAERIPARAIGFKNLWQSLVSSVRHELR</sequence>
<protein>
    <submittedName>
        <fullName evidence="2">Uncharacterized protein</fullName>
    </submittedName>
</protein>
<dbReference type="STRING" id="66420.A0A194PMD3"/>
<feature type="transmembrane region" description="Helical" evidence="1">
    <location>
        <begin position="128"/>
        <end position="147"/>
    </location>
</feature>
<name>A0A194PMD3_PAPXU</name>
<feature type="transmembrane region" description="Helical" evidence="1">
    <location>
        <begin position="98"/>
        <end position="116"/>
    </location>
</feature>
<feature type="transmembrane region" description="Helical" evidence="1">
    <location>
        <begin position="218"/>
        <end position="237"/>
    </location>
</feature>
<dbReference type="InterPro" id="IPR036259">
    <property type="entry name" value="MFS_trans_sf"/>
</dbReference>
<dbReference type="AlphaFoldDB" id="A0A194PMD3"/>
<evidence type="ECO:0000313" key="3">
    <source>
        <dbReference type="Proteomes" id="UP000053268"/>
    </source>
</evidence>
<keyword evidence="1" id="KW-0812">Transmembrane</keyword>
<evidence type="ECO:0000313" key="2">
    <source>
        <dbReference type="EMBL" id="KPI94148.1"/>
    </source>
</evidence>